<reference evidence="3" key="1">
    <citation type="submission" date="2024-06" db="EMBL/GenBank/DDBJ databases">
        <title>Multi-omics analyses provide insights into the biosynthesis of the anticancer antibiotic pleurotin in Hohenbuehelia grisea.</title>
        <authorList>
            <person name="Weaver J.A."/>
            <person name="Alberti F."/>
        </authorList>
    </citation>
    <scope>NUCLEOTIDE SEQUENCE [LARGE SCALE GENOMIC DNA]</scope>
    <source>
        <strain evidence="3">T-177</strain>
    </source>
</reference>
<dbReference type="EMBL" id="JASNQZ010000001">
    <property type="protein sequence ID" value="KAL0961086.1"/>
    <property type="molecule type" value="Genomic_DNA"/>
</dbReference>
<protein>
    <submittedName>
        <fullName evidence="2">Uncharacterized protein</fullName>
    </submittedName>
</protein>
<gene>
    <name evidence="2" type="ORF">HGRIS_006069</name>
</gene>
<keyword evidence="1" id="KW-0472">Membrane</keyword>
<feature type="transmembrane region" description="Helical" evidence="1">
    <location>
        <begin position="52"/>
        <end position="78"/>
    </location>
</feature>
<feature type="transmembrane region" description="Helical" evidence="1">
    <location>
        <begin position="12"/>
        <end position="32"/>
    </location>
</feature>
<feature type="transmembrane region" description="Helical" evidence="1">
    <location>
        <begin position="244"/>
        <end position="265"/>
    </location>
</feature>
<feature type="transmembrane region" description="Helical" evidence="1">
    <location>
        <begin position="173"/>
        <end position="193"/>
    </location>
</feature>
<name>A0ABR3JZX7_9AGAR</name>
<accession>A0ABR3JZX7</accession>
<keyword evidence="1" id="KW-0812">Transmembrane</keyword>
<feature type="transmembrane region" description="Helical" evidence="1">
    <location>
        <begin position="131"/>
        <end position="153"/>
    </location>
</feature>
<evidence type="ECO:0000313" key="3">
    <source>
        <dbReference type="Proteomes" id="UP001556367"/>
    </source>
</evidence>
<sequence length="339" mass="37333">MSDSPNIGLEHSFFWGMILMSMLYGIEFYMFVHSTSLFIGQRRVSRRPHVLYIALGFSILACITVAAFANFFFIQNMYIDRRTVEGGPLGYYIANSTVWWQIFGTVADQFANYLGDALLLYRCYIIWGGSYAIIAFPGLLYLGAVAMGIMTAIQSASPGSSIFRHQASFAIPWSVLAVSLNLFCTAAITLRLLRARQMMRDVGGIDRTSFVNYTGIVAILVESSLPFSILGIAFAVALAKNSNAGPALAFIWGTFCGLSPQMIIFRVATGRAWSREIASQLSTQVLVFAASDRTQPTMSLSDSQTKFGGITQETTVEMFPTPRINAYKSDSSLSQKIDV</sequence>
<evidence type="ECO:0000256" key="1">
    <source>
        <dbReference type="SAM" id="Phobius"/>
    </source>
</evidence>
<evidence type="ECO:0000313" key="2">
    <source>
        <dbReference type="EMBL" id="KAL0961086.1"/>
    </source>
</evidence>
<dbReference type="Proteomes" id="UP001556367">
    <property type="component" value="Unassembled WGS sequence"/>
</dbReference>
<feature type="transmembrane region" description="Helical" evidence="1">
    <location>
        <begin position="213"/>
        <end position="238"/>
    </location>
</feature>
<proteinExistence type="predicted"/>
<keyword evidence="3" id="KW-1185">Reference proteome</keyword>
<keyword evidence="1" id="KW-1133">Transmembrane helix</keyword>
<organism evidence="2 3">
    <name type="scientific">Hohenbuehelia grisea</name>
    <dbReference type="NCBI Taxonomy" id="104357"/>
    <lineage>
        <taxon>Eukaryota</taxon>
        <taxon>Fungi</taxon>
        <taxon>Dikarya</taxon>
        <taxon>Basidiomycota</taxon>
        <taxon>Agaricomycotina</taxon>
        <taxon>Agaricomycetes</taxon>
        <taxon>Agaricomycetidae</taxon>
        <taxon>Agaricales</taxon>
        <taxon>Pleurotineae</taxon>
        <taxon>Pleurotaceae</taxon>
        <taxon>Hohenbuehelia</taxon>
    </lineage>
</organism>
<comment type="caution">
    <text evidence="2">The sequence shown here is derived from an EMBL/GenBank/DDBJ whole genome shotgun (WGS) entry which is preliminary data.</text>
</comment>